<name>A0A8H7EC05_9EURO</name>
<evidence type="ECO:0000313" key="2">
    <source>
        <dbReference type="Proteomes" id="UP000606974"/>
    </source>
</evidence>
<gene>
    <name evidence="1" type="ORF">GJ744_000056</name>
</gene>
<dbReference type="Proteomes" id="UP000606974">
    <property type="component" value="Unassembled WGS sequence"/>
</dbReference>
<evidence type="ECO:0000313" key="1">
    <source>
        <dbReference type="EMBL" id="KAF7514286.1"/>
    </source>
</evidence>
<comment type="caution">
    <text evidence="1">The sequence shown here is derived from an EMBL/GenBank/DDBJ whole genome shotgun (WGS) entry which is preliminary data.</text>
</comment>
<dbReference type="AlphaFoldDB" id="A0A8H7EC05"/>
<accession>A0A8H7EC05</accession>
<organism evidence="1 2">
    <name type="scientific">Endocarpon pusillum</name>
    <dbReference type="NCBI Taxonomy" id="364733"/>
    <lineage>
        <taxon>Eukaryota</taxon>
        <taxon>Fungi</taxon>
        <taxon>Dikarya</taxon>
        <taxon>Ascomycota</taxon>
        <taxon>Pezizomycotina</taxon>
        <taxon>Eurotiomycetes</taxon>
        <taxon>Chaetothyriomycetidae</taxon>
        <taxon>Verrucariales</taxon>
        <taxon>Verrucariaceae</taxon>
        <taxon>Endocarpon</taxon>
    </lineage>
</organism>
<proteinExistence type="predicted"/>
<reference evidence="1" key="1">
    <citation type="submission" date="2020-02" db="EMBL/GenBank/DDBJ databases">
        <authorList>
            <person name="Palmer J.M."/>
        </authorList>
    </citation>
    <scope>NUCLEOTIDE SEQUENCE</scope>
    <source>
        <strain evidence="1">EPUS1.4</strain>
        <tissue evidence="1">Thallus</tissue>
    </source>
</reference>
<dbReference type="EMBL" id="JAACFV010000001">
    <property type="protein sequence ID" value="KAF7514286.1"/>
    <property type="molecule type" value="Genomic_DNA"/>
</dbReference>
<keyword evidence="2" id="KW-1185">Reference proteome</keyword>
<sequence>MKKQAPNTGCYMNEANRLDPEYQQDFKSMNPKGPLLSYLRWQRAVDRTAQRKIVFGR</sequence>
<protein>
    <submittedName>
        <fullName evidence="1">Uncharacterized protein</fullName>
    </submittedName>
</protein>
<dbReference type="OrthoDB" id="9983560at2759"/>